<accession>A0A918PZB6</accession>
<gene>
    <name evidence="2" type="ORF">GCM10011273_12660</name>
</gene>
<name>A0A918PZB6_9CAUL</name>
<feature type="signal peptide" evidence="1">
    <location>
        <begin position="1"/>
        <end position="23"/>
    </location>
</feature>
<reference evidence="2" key="2">
    <citation type="submission" date="2020-09" db="EMBL/GenBank/DDBJ databases">
        <authorList>
            <person name="Sun Q."/>
            <person name="Kim S."/>
        </authorList>
    </citation>
    <scope>NUCLEOTIDE SEQUENCE</scope>
    <source>
        <strain evidence="2">KCTC 32296</strain>
    </source>
</reference>
<dbReference type="PANTHER" id="PTHR11102">
    <property type="entry name" value="SEL-1-LIKE PROTEIN"/>
    <property type="match status" value="1"/>
</dbReference>
<evidence type="ECO:0000313" key="2">
    <source>
        <dbReference type="EMBL" id="GGZ28329.1"/>
    </source>
</evidence>
<dbReference type="Proteomes" id="UP000662572">
    <property type="component" value="Unassembled WGS sequence"/>
</dbReference>
<keyword evidence="3" id="KW-1185">Reference proteome</keyword>
<dbReference type="EMBL" id="BMZB01000001">
    <property type="protein sequence ID" value="GGZ28329.1"/>
    <property type="molecule type" value="Genomic_DNA"/>
</dbReference>
<dbReference type="PANTHER" id="PTHR11102:SF160">
    <property type="entry name" value="ERAD-ASSOCIATED E3 UBIQUITIN-PROTEIN LIGASE COMPONENT HRD3"/>
    <property type="match status" value="1"/>
</dbReference>
<dbReference type="InterPro" id="IPR006597">
    <property type="entry name" value="Sel1-like"/>
</dbReference>
<dbReference type="AlphaFoldDB" id="A0A918PZB6"/>
<keyword evidence="1" id="KW-0732">Signal</keyword>
<dbReference type="Gene3D" id="1.25.40.10">
    <property type="entry name" value="Tetratricopeptide repeat domain"/>
    <property type="match status" value="1"/>
</dbReference>
<comment type="caution">
    <text evidence="2">The sequence shown here is derived from an EMBL/GenBank/DDBJ whole genome shotgun (WGS) entry which is preliminary data.</text>
</comment>
<feature type="chain" id="PRO_5037894815" description="Sel1 repeat family protein" evidence="1">
    <location>
        <begin position="24"/>
        <end position="303"/>
    </location>
</feature>
<reference evidence="2" key="1">
    <citation type="journal article" date="2014" name="Int. J. Syst. Evol. Microbiol.">
        <title>Complete genome sequence of Corynebacterium casei LMG S-19264T (=DSM 44701T), isolated from a smear-ripened cheese.</title>
        <authorList>
            <consortium name="US DOE Joint Genome Institute (JGI-PGF)"/>
            <person name="Walter F."/>
            <person name="Albersmeier A."/>
            <person name="Kalinowski J."/>
            <person name="Ruckert C."/>
        </authorList>
    </citation>
    <scope>NUCLEOTIDE SEQUENCE</scope>
    <source>
        <strain evidence="2">KCTC 32296</strain>
    </source>
</reference>
<dbReference type="SMART" id="SM00671">
    <property type="entry name" value="SEL1"/>
    <property type="match status" value="6"/>
</dbReference>
<dbReference type="Pfam" id="PF08238">
    <property type="entry name" value="Sel1"/>
    <property type="match status" value="6"/>
</dbReference>
<dbReference type="InterPro" id="IPR011990">
    <property type="entry name" value="TPR-like_helical_dom_sf"/>
</dbReference>
<dbReference type="InterPro" id="IPR050767">
    <property type="entry name" value="Sel1_AlgK"/>
</dbReference>
<dbReference type="SUPFAM" id="SSF81901">
    <property type="entry name" value="HCP-like"/>
    <property type="match status" value="1"/>
</dbReference>
<sequence>MKTKKRKASKGLWAWLLVPVALAAGAASVYFTAGTSPSGENEWVTYARAQVMGDPQAQYIKAIVADTGKDRNEAEAIKWYEKAAAQSHVPAMMGLADIYDRKGDTASRTIAAHWYGEAARGGDGRAQYQLAQYHTQSLGGLKPDPAKTAQLLQQSTDAGYGPALNRYAQELKSQGKLTEALPWFQKAAARGDMDALYSLGEIYADPLNGDLASPIRAVTYFEEAANLGHVPSQIKYAYLCLAGQGLPRDPVEAYKWAEIASQTADKAQKEAALEVREYLHTRITPEQQQSGEMRAQVWLKTRS</sequence>
<proteinExistence type="predicted"/>
<protein>
    <recommendedName>
        <fullName evidence="4">Sel1 repeat family protein</fullName>
    </recommendedName>
</protein>
<evidence type="ECO:0000256" key="1">
    <source>
        <dbReference type="SAM" id="SignalP"/>
    </source>
</evidence>
<organism evidence="2 3">
    <name type="scientific">Asticcacaulis endophyticus</name>
    <dbReference type="NCBI Taxonomy" id="1395890"/>
    <lineage>
        <taxon>Bacteria</taxon>
        <taxon>Pseudomonadati</taxon>
        <taxon>Pseudomonadota</taxon>
        <taxon>Alphaproteobacteria</taxon>
        <taxon>Caulobacterales</taxon>
        <taxon>Caulobacteraceae</taxon>
        <taxon>Asticcacaulis</taxon>
    </lineage>
</organism>
<evidence type="ECO:0000313" key="3">
    <source>
        <dbReference type="Proteomes" id="UP000662572"/>
    </source>
</evidence>
<dbReference type="RefSeq" id="WP_189485535.1">
    <property type="nucleotide sequence ID" value="NZ_BMZB01000001.1"/>
</dbReference>
<evidence type="ECO:0008006" key="4">
    <source>
        <dbReference type="Google" id="ProtNLM"/>
    </source>
</evidence>